<proteinExistence type="predicted"/>
<evidence type="ECO:0000256" key="1">
    <source>
        <dbReference type="SAM" id="Phobius"/>
    </source>
</evidence>
<reference evidence="2" key="2">
    <citation type="submission" date="2020-02" db="EMBL/GenBank/DDBJ databases">
        <authorList>
            <person name="Gilchrist C.L.M."/>
            <person name="Chooi Y.-H."/>
        </authorList>
    </citation>
    <scope>NUCLEOTIDE SEQUENCE</scope>
    <source>
        <strain evidence="2">MST-FP2251</strain>
    </source>
</reference>
<keyword evidence="3" id="KW-1185">Reference proteome</keyword>
<evidence type="ECO:0000313" key="3">
    <source>
        <dbReference type="Proteomes" id="UP001194746"/>
    </source>
</evidence>
<keyword evidence="1" id="KW-0812">Transmembrane</keyword>
<organism evidence="2 3">
    <name type="scientific">Aspergillus nanangensis</name>
    <dbReference type="NCBI Taxonomy" id="2582783"/>
    <lineage>
        <taxon>Eukaryota</taxon>
        <taxon>Fungi</taxon>
        <taxon>Dikarya</taxon>
        <taxon>Ascomycota</taxon>
        <taxon>Pezizomycotina</taxon>
        <taxon>Eurotiomycetes</taxon>
        <taxon>Eurotiomycetidae</taxon>
        <taxon>Eurotiales</taxon>
        <taxon>Aspergillaceae</taxon>
        <taxon>Aspergillus</taxon>
        <taxon>Aspergillus subgen. Circumdati</taxon>
    </lineage>
</organism>
<feature type="transmembrane region" description="Helical" evidence="1">
    <location>
        <begin position="12"/>
        <end position="36"/>
    </location>
</feature>
<gene>
    <name evidence="2" type="ORF">FE257_010563</name>
</gene>
<evidence type="ECO:0000313" key="2">
    <source>
        <dbReference type="EMBL" id="KAF9887069.1"/>
    </source>
</evidence>
<dbReference type="EMBL" id="VCAU01000067">
    <property type="protein sequence ID" value="KAF9887069.1"/>
    <property type="molecule type" value="Genomic_DNA"/>
</dbReference>
<dbReference type="PROSITE" id="PS51257">
    <property type="entry name" value="PROKAR_LIPOPROTEIN"/>
    <property type="match status" value="1"/>
</dbReference>
<dbReference type="AlphaFoldDB" id="A0AAD4GR55"/>
<protein>
    <submittedName>
        <fullName evidence="2">Uncharacterized protein</fullName>
    </submittedName>
</protein>
<accession>A0AAD4GR55</accession>
<keyword evidence="1" id="KW-1133">Transmembrane helix</keyword>
<reference evidence="2" key="1">
    <citation type="journal article" date="2019" name="Beilstein J. Org. Chem.">
        <title>Nanangenines: drimane sesquiterpenoids as the dominant metabolite cohort of a novel Australian fungus, Aspergillus nanangensis.</title>
        <authorList>
            <person name="Lacey H.J."/>
            <person name="Gilchrist C.L.M."/>
            <person name="Crombie A."/>
            <person name="Kalaitzis J.A."/>
            <person name="Vuong D."/>
            <person name="Rutledge P.J."/>
            <person name="Turner P."/>
            <person name="Pitt J.I."/>
            <person name="Lacey E."/>
            <person name="Chooi Y.H."/>
            <person name="Piggott A.M."/>
        </authorList>
    </citation>
    <scope>NUCLEOTIDE SEQUENCE</scope>
    <source>
        <strain evidence="2">MST-FP2251</strain>
    </source>
</reference>
<keyword evidence="1" id="KW-0472">Membrane</keyword>
<dbReference type="Proteomes" id="UP001194746">
    <property type="component" value="Unassembled WGS sequence"/>
</dbReference>
<comment type="caution">
    <text evidence="2">The sequence shown here is derived from an EMBL/GenBank/DDBJ whole genome shotgun (WGS) entry which is preliminary data.</text>
</comment>
<name>A0AAD4GR55_ASPNN</name>
<sequence>MPTSKYAQYKPSIILVALVFVPIVIIGCVFIAALGCSEFWTSDRRPSLFLRFRSRRQTVDQALDNSRRNSSDMPPEEAV</sequence>